<accession>A0A8J6XT38</accession>
<evidence type="ECO:0000256" key="1">
    <source>
        <dbReference type="SAM" id="SignalP"/>
    </source>
</evidence>
<evidence type="ECO:0000313" key="3">
    <source>
        <dbReference type="Proteomes" id="UP000648239"/>
    </source>
</evidence>
<feature type="chain" id="PRO_5035192269" evidence="1">
    <location>
        <begin position="21"/>
        <end position="258"/>
    </location>
</feature>
<dbReference type="AlphaFoldDB" id="A0A8J6XT38"/>
<organism evidence="2 3">
    <name type="scientific">Candidatus Polarisedimenticola svalbardensis</name>
    <dbReference type="NCBI Taxonomy" id="2886004"/>
    <lineage>
        <taxon>Bacteria</taxon>
        <taxon>Pseudomonadati</taxon>
        <taxon>Acidobacteriota</taxon>
        <taxon>Candidatus Polarisedimenticolia</taxon>
        <taxon>Candidatus Polarisedimenticolales</taxon>
        <taxon>Candidatus Polarisedimenticolaceae</taxon>
        <taxon>Candidatus Polarisedimenticola</taxon>
    </lineage>
</organism>
<dbReference type="EMBL" id="JACXWD010000008">
    <property type="protein sequence ID" value="MBD3867308.1"/>
    <property type="molecule type" value="Genomic_DNA"/>
</dbReference>
<feature type="signal peptide" evidence="1">
    <location>
        <begin position="1"/>
        <end position="20"/>
    </location>
</feature>
<keyword evidence="1" id="KW-0732">Signal</keyword>
<dbReference type="Proteomes" id="UP000648239">
    <property type="component" value="Unassembled WGS sequence"/>
</dbReference>
<proteinExistence type="predicted"/>
<evidence type="ECO:0000313" key="2">
    <source>
        <dbReference type="EMBL" id="MBD3867308.1"/>
    </source>
</evidence>
<sequence>MRKLIIVLLALAMATSAATAKKNKKSGKEDISVLRYLLLTEGAVRTTATAAEKDGEPIWNSVNTTTILPKESIEYIPVTPRRTVRKIELPGGEVRESDITRFQWTKDVISCRFAYALGDDEKVLDECKFIELEGPVELDHSWEFHSTRLEPEPPLASGLAFDYRGRIGSAELGLSFGESSYTGCLTITTSGRTTTTEGDTCADGTTVSAGTVESTSTRWYCPGVGPLKEVTSVRLKTADKLCTEYRYVEMLQSIEIPE</sequence>
<name>A0A8J6XT38_9BACT</name>
<reference evidence="2 3" key="1">
    <citation type="submission" date="2020-08" db="EMBL/GenBank/DDBJ databases">
        <title>Acidobacteriota in marine sediments use diverse sulfur dissimilation pathways.</title>
        <authorList>
            <person name="Wasmund K."/>
        </authorList>
    </citation>
    <scope>NUCLEOTIDE SEQUENCE [LARGE SCALE GENOMIC DNA]</scope>
    <source>
        <strain evidence="2">MAG AM4</strain>
    </source>
</reference>
<protein>
    <submittedName>
        <fullName evidence="2">Uncharacterized protein</fullName>
    </submittedName>
</protein>
<comment type="caution">
    <text evidence="2">The sequence shown here is derived from an EMBL/GenBank/DDBJ whole genome shotgun (WGS) entry which is preliminary data.</text>
</comment>
<gene>
    <name evidence="2" type="ORF">IFK94_04200</name>
</gene>